<name>A0A1F6WZN1_9BACT</name>
<keyword evidence="2" id="KW-0645">Protease</keyword>
<feature type="transmembrane region" description="Helical" evidence="5">
    <location>
        <begin position="12"/>
        <end position="32"/>
    </location>
</feature>
<dbReference type="GO" id="GO:0008236">
    <property type="term" value="F:serine-type peptidase activity"/>
    <property type="evidence" value="ECO:0007669"/>
    <property type="project" value="UniProtKB-KW"/>
</dbReference>
<dbReference type="SUPFAM" id="SSF52096">
    <property type="entry name" value="ClpP/crotonase"/>
    <property type="match status" value="1"/>
</dbReference>
<evidence type="ECO:0000256" key="3">
    <source>
        <dbReference type="ARBA" id="ARBA00022801"/>
    </source>
</evidence>
<sequence length="282" mass="30373">METIKPQLKIITLWALAIIVVFAVGLRIFGSWHDEWSGYNASTMISDGSCNIAVIPITGDIVPYAGVYEDGSGNEMPPSTNPDDTLDTLRWAESDPNVLGVLARIDSSGGSPVASEIIANGFKNSSLPVVALIREMGTSGAYLLATGAEKIIASPLSDVGSIGITLSYLENTAKNTKEGLQYVSLASAKFKDYGNPDKPLTPAERDLIERDLKIYHEQFIKEVAENRNLPVEQVAKLADGSSMPGALALENKLVDALGDQETARAWFAEQLEIPVEEVVFCE</sequence>
<gene>
    <name evidence="7" type="ORF">A3A91_02545</name>
</gene>
<evidence type="ECO:0000256" key="1">
    <source>
        <dbReference type="ARBA" id="ARBA00008683"/>
    </source>
</evidence>
<keyword evidence="4" id="KW-0720">Serine protease</keyword>
<evidence type="ECO:0000256" key="5">
    <source>
        <dbReference type="SAM" id="Phobius"/>
    </source>
</evidence>
<dbReference type="PANTHER" id="PTHR42987:SF4">
    <property type="entry name" value="PROTEASE SOHB-RELATED"/>
    <property type="match status" value="1"/>
</dbReference>
<keyword evidence="3" id="KW-0378">Hydrolase</keyword>
<accession>A0A1F6WZN1</accession>
<dbReference type="InterPro" id="IPR047272">
    <property type="entry name" value="S49_SppA_C"/>
</dbReference>
<dbReference type="Pfam" id="PF01343">
    <property type="entry name" value="Peptidase_S49"/>
    <property type="match status" value="1"/>
</dbReference>
<dbReference type="InterPro" id="IPR002142">
    <property type="entry name" value="Peptidase_S49"/>
</dbReference>
<dbReference type="AlphaFoldDB" id="A0A1F6WZN1"/>
<dbReference type="Gene3D" id="3.90.226.10">
    <property type="entry name" value="2-enoyl-CoA Hydratase, Chain A, domain 1"/>
    <property type="match status" value="1"/>
</dbReference>
<comment type="similarity">
    <text evidence="1">Belongs to the peptidase S49 family.</text>
</comment>
<protein>
    <recommendedName>
        <fullName evidence="6">Peptidase S49 domain-containing protein</fullName>
    </recommendedName>
</protein>
<evidence type="ECO:0000256" key="4">
    <source>
        <dbReference type="ARBA" id="ARBA00022825"/>
    </source>
</evidence>
<evidence type="ECO:0000313" key="8">
    <source>
        <dbReference type="Proteomes" id="UP000177001"/>
    </source>
</evidence>
<dbReference type="PANTHER" id="PTHR42987">
    <property type="entry name" value="PEPTIDASE S49"/>
    <property type="match status" value="1"/>
</dbReference>
<dbReference type="CDD" id="cd07023">
    <property type="entry name" value="S49_Sppa_N_C"/>
    <property type="match status" value="1"/>
</dbReference>
<dbReference type="EMBL" id="MFUR01000003">
    <property type="protein sequence ID" value="OGI87350.1"/>
    <property type="molecule type" value="Genomic_DNA"/>
</dbReference>
<dbReference type="Proteomes" id="UP000177001">
    <property type="component" value="Unassembled WGS sequence"/>
</dbReference>
<evidence type="ECO:0000259" key="6">
    <source>
        <dbReference type="Pfam" id="PF01343"/>
    </source>
</evidence>
<organism evidence="7 8">
    <name type="scientific">Candidatus Nomurabacteria bacterium RIFCSPLOWO2_01_FULL_36_16</name>
    <dbReference type="NCBI Taxonomy" id="1801767"/>
    <lineage>
        <taxon>Bacteria</taxon>
        <taxon>Candidatus Nomuraibacteriota</taxon>
    </lineage>
</organism>
<dbReference type="GO" id="GO:0006508">
    <property type="term" value="P:proteolysis"/>
    <property type="evidence" value="ECO:0007669"/>
    <property type="project" value="UniProtKB-KW"/>
</dbReference>
<dbReference type="Gene3D" id="6.20.330.10">
    <property type="match status" value="1"/>
</dbReference>
<keyword evidence="5" id="KW-0812">Transmembrane</keyword>
<evidence type="ECO:0000313" key="7">
    <source>
        <dbReference type="EMBL" id="OGI87350.1"/>
    </source>
</evidence>
<keyword evidence="5" id="KW-0472">Membrane</keyword>
<keyword evidence="5" id="KW-1133">Transmembrane helix</keyword>
<proteinExistence type="inferred from homology"/>
<dbReference type="InterPro" id="IPR029045">
    <property type="entry name" value="ClpP/crotonase-like_dom_sf"/>
</dbReference>
<evidence type="ECO:0000256" key="2">
    <source>
        <dbReference type="ARBA" id="ARBA00022670"/>
    </source>
</evidence>
<feature type="domain" description="Peptidase S49" evidence="6">
    <location>
        <begin position="123"/>
        <end position="272"/>
    </location>
</feature>
<reference evidence="7 8" key="1">
    <citation type="journal article" date="2016" name="Nat. Commun.">
        <title>Thousands of microbial genomes shed light on interconnected biogeochemical processes in an aquifer system.</title>
        <authorList>
            <person name="Anantharaman K."/>
            <person name="Brown C.T."/>
            <person name="Hug L.A."/>
            <person name="Sharon I."/>
            <person name="Castelle C.J."/>
            <person name="Probst A.J."/>
            <person name="Thomas B.C."/>
            <person name="Singh A."/>
            <person name="Wilkins M.J."/>
            <person name="Karaoz U."/>
            <person name="Brodie E.L."/>
            <person name="Williams K.H."/>
            <person name="Hubbard S.S."/>
            <person name="Banfield J.F."/>
        </authorList>
    </citation>
    <scope>NUCLEOTIDE SEQUENCE [LARGE SCALE GENOMIC DNA]</scope>
</reference>
<comment type="caution">
    <text evidence="7">The sequence shown here is derived from an EMBL/GenBank/DDBJ whole genome shotgun (WGS) entry which is preliminary data.</text>
</comment>